<feature type="transmembrane region" description="Helical" evidence="7">
    <location>
        <begin position="43"/>
        <end position="62"/>
    </location>
</feature>
<reference evidence="8 9" key="1">
    <citation type="submission" date="2014-12" db="EMBL/GenBank/DDBJ databases">
        <title>Genome sequencing of Photobacterium gaetbulicola AD005a.</title>
        <authorList>
            <person name="Adrian T.G.S."/>
            <person name="Chan K.G."/>
        </authorList>
    </citation>
    <scope>NUCLEOTIDE SEQUENCE [LARGE SCALE GENOMIC DNA]</scope>
    <source>
        <strain evidence="8 9">AD005a</strain>
    </source>
</reference>
<protein>
    <recommendedName>
        <fullName evidence="7">UPF0056 membrane protein</fullName>
    </recommendedName>
</protein>
<evidence type="ECO:0000256" key="4">
    <source>
        <dbReference type="ARBA" id="ARBA00022692"/>
    </source>
</evidence>
<evidence type="ECO:0000256" key="7">
    <source>
        <dbReference type="RuleBase" id="RU362048"/>
    </source>
</evidence>
<dbReference type="RefSeq" id="WP_039456815.1">
    <property type="nucleotide sequence ID" value="NZ_JWLZ01000010.1"/>
</dbReference>
<feature type="transmembrane region" description="Helical" evidence="7">
    <location>
        <begin position="182"/>
        <end position="202"/>
    </location>
</feature>
<keyword evidence="4 7" id="KW-0812">Transmembrane</keyword>
<keyword evidence="6 7" id="KW-0472">Membrane</keyword>
<evidence type="ECO:0000313" key="8">
    <source>
        <dbReference type="EMBL" id="KHT65437.1"/>
    </source>
</evidence>
<evidence type="ECO:0000256" key="3">
    <source>
        <dbReference type="ARBA" id="ARBA00022475"/>
    </source>
</evidence>
<organism evidence="8 9">
    <name type="scientific">Photobacterium gaetbulicola</name>
    <dbReference type="NCBI Taxonomy" id="1295392"/>
    <lineage>
        <taxon>Bacteria</taxon>
        <taxon>Pseudomonadati</taxon>
        <taxon>Pseudomonadota</taxon>
        <taxon>Gammaproteobacteria</taxon>
        <taxon>Vibrionales</taxon>
        <taxon>Vibrionaceae</taxon>
        <taxon>Photobacterium</taxon>
    </lineage>
</organism>
<dbReference type="InterPro" id="IPR002771">
    <property type="entry name" value="Multi_antbiot-R_MarC"/>
</dbReference>
<dbReference type="PANTHER" id="PTHR33508:SF1">
    <property type="entry name" value="UPF0056 MEMBRANE PROTEIN YHCE"/>
    <property type="match status" value="1"/>
</dbReference>
<dbReference type="Proteomes" id="UP000031278">
    <property type="component" value="Unassembled WGS sequence"/>
</dbReference>
<feature type="transmembrane region" description="Helical" evidence="7">
    <location>
        <begin position="12"/>
        <end position="31"/>
    </location>
</feature>
<comment type="caution">
    <text evidence="8">The sequence shown here is derived from an EMBL/GenBank/DDBJ whole genome shotgun (WGS) entry which is preliminary data.</text>
</comment>
<name>A0A0B9H998_9GAMM</name>
<dbReference type="NCBIfam" id="TIGR00427">
    <property type="entry name" value="NAAT family transporter"/>
    <property type="match status" value="1"/>
</dbReference>
<evidence type="ECO:0000256" key="2">
    <source>
        <dbReference type="ARBA" id="ARBA00009784"/>
    </source>
</evidence>
<evidence type="ECO:0000256" key="6">
    <source>
        <dbReference type="ARBA" id="ARBA00023136"/>
    </source>
</evidence>
<gene>
    <name evidence="8" type="ORF">RJ45_01295</name>
</gene>
<comment type="similarity">
    <text evidence="2 7">Belongs to the UPF0056 (MarC) family.</text>
</comment>
<evidence type="ECO:0000313" key="9">
    <source>
        <dbReference type="Proteomes" id="UP000031278"/>
    </source>
</evidence>
<keyword evidence="3" id="KW-1003">Cell membrane</keyword>
<feature type="transmembrane region" description="Helical" evidence="7">
    <location>
        <begin position="68"/>
        <end position="92"/>
    </location>
</feature>
<dbReference type="EMBL" id="JWLZ01000010">
    <property type="protein sequence ID" value="KHT65437.1"/>
    <property type="molecule type" value="Genomic_DNA"/>
</dbReference>
<comment type="caution">
    <text evidence="7">Lacks conserved residue(s) required for the propagation of feature annotation.</text>
</comment>
<dbReference type="Pfam" id="PF01914">
    <property type="entry name" value="MarC"/>
    <property type="match status" value="1"/>
</dbReference>
<dbReference type="AlphaFoldDB" id="A0A0B9H998"/>
<dbReference type="GO" id="GO:0005886">
    <property type="term" value="C:plasma membrane"/>
    <property type="evidence" value="ECO:0007669"/>
    <property type="project" value="UniProtKB-SubCell"/>
</dbReference>
<feature type="transmembrane region" description="Helical" evidence="7">
    <location>
        <begin position="146"/>
        <end position="170"/>
    </location>
</feature>
<sequence length="217" mass="22896">MHDLLTVSVTVFMGFFAIMNPIANTAVFIGLTSEQPHQQQKATAFKALLTAFCIVAAFSLLGKGIFHVFGITLPALRISGGILVFLVGYHMLQGSSSSMHSHQEEDSQSKTVNEDQDVAISPLALPILAGPGTIATAMNYSAAGGFLSIAVTISAFAVLCLISLVCFIYGQKLVSVLGDNGISIVTRLMGLILTVIGMQMGIQGIHDAIALFDHLAK</sequence>
<comment type="subcellular location">
    <subcellularLocation>
        <location evidence="1 7">Cell membrane</location>
        <topology evidence="1 7">Multi-pass membrane protein</topology>
    </subcellularLocation>
</comment>
<accession>A0A0B9H998</accession>
<evidence type="ECO:0000256" key="5">
    <source>
        <dbReference type="ARBA" id="ARBA00022989"/>
    </source>
</evidence>
<proteinExistence type="inferred from homology"/>
<keyword evidence="5 7" id="KW-1133">Transmembrane helix</keyword>
<dbReference type="PANTHER" id="PTHR33508">
    <property type="entry name" value="UPF0056 MEMBRANE PROTEIN YHCE"/>
    <property type="match status" value="1"/>
</dbReference>
<evidence type="ECO:0000256" key="1">
    <source>
        <dbReference type="ARBA" id="ARBA00004651"/>
    </source>
</evidence>